<evidence type="ECO:0000256" key="1">
    <source>
        <dbReference type="ARBA" id="ARBA00004141"/>
    </source>
</evidence>
<evidence type="ECO:0000313" key="11">
    <source>
        <dbReference type="Proteomes" id="UP001054252"/>
    </source>
</evidence>
<keyword evidence="4" id="KW-0611">Plant defense</keyword>
<comment type="subcellular location">
    <subcellularLocation>
        <location evidence="1">Membrane</location>
        <topology evidence="1">Multi-pass membrane protein</topology>
    </subcellularLocation>
</comment>
<keyword evidence="3 9" id="KW-0812">Transmembrane</keyword>
<dbReference type="Pfam" id="PF03094">
    <property type="entry name" value="Mlo"/>
    <property type="match status" value="2"/>
</dbReference>
<dbReference type="InterPro" id="IPR004326">
    <property type="entry name" value="Mlo"/>
</dbReference>
<gene>
    <name evidence="10" type="ORF">SLEP1_g37807</name>
</gene>
<organism evidence="10 11">
    <name type="scientific">Rubroshorea leprosula</name>
    <dbReference type="NCBI Taxonomy" id="152421"/>
    <lineage>
        <taxon>Eukaryota</taxon>
        <taxon>Viridiplantae</taxon>
        <taxon>Streptophyta</taxon>
        <taxon>Embryophyta</taxon>
        <taxon>Tracheophyta</taxon>
        <taxon>Spermatophyta</taxon>
        <taxon>Magnoliopsida</taxon>
        <taxon>eudicotyledons</taxon>
        <taxon>Gunneridae</taxon>
        <taxon>Pentapetalae</taxon>
        <taxon>rosids</taxon>
        <taxon>malvids</taxon>
        <taxon>Malvales</taxon>
        <taxon>Dipterocarpaceae</taxon>
        <taxon>Rubroshorea</taxon>
    </lineage>
</organism>
<proteinExistence type="inferred from homology"/>
<dbReference type="EMBL" id="BPVZ01000080">
    <property type="protein sequence ID" value="GKV28808.1"/>
    <property type="molecule type" value="Genomic_DNA"/>
</dbReference>
<evidence type="ECO:0000256" key="9">
    <source>
        <dbReference type="SAM" id="Phobius"/>
    </source>
</evidence>
<evidence type="ECO:0000256" key="3">
    <source>
        <dbReference type="ARBA" id="ARBA00022692"/>
    </source>
</evidence>
<evidence type="ECO:0000313" key="10">
    <source>
        <dbReference type="EMBL" id="GKV28808.1"/>
    </source>
</evidence>
<comment type="similarity">
    <text evidence="2">Belongs to the MLO family.</text>
</comment>
<feature type="compositionally biased region" description="Polar residues" evidence="8">
    <location>
        <begin position="179"/>
        <end position="195"/>
    </location>
</feature>
<dbReference type="GO" id="GO:0006952">
    <property type="term" value="P:defense response"/>
    <property type="evidence" value="ECO:0007669"/>
    <property type="project" value="UniProtKB-KW"/>
</dbReference>
<dbReference type="AlphaFoldDB" id="A0AAV5KWQ2"/>
<accession>A0AAV5KWQ2</accession>
<keyword evidence="5 9" id="KW-1133">Transmembrane helix</keyword>
<dbReference type="PANTHER" id="PTHR31942:SF89">
    <property type="entry name" value="MLO-LIKE PROTEIN 3"/>
    <property type="match status" value="1"/>
</dbReference>
<evidence type="ECO:0008006" key="12">
    <source>
        <dbReference type="Google" id="ProtNLM"/>
    </source>
</evidence>
<feature type="transmembrane region" description="Helical" evidence="9">
    <location>
        <begin position="68"/>
        <end position="87"/>
    </location>
</feature>
<evidence type="ECO:0000256" key="5">
    <source>
        <dbReference type="ARBA" id="ARBA00022989"/>
    </source>
</evidence>
<name>A0AAV5KWQ2_9ROSI</name>
<sequence>MAVTADGGGAAAAASLSLQDTPTWALATVCFIFISVSIFIEHMIHLISHWLKKHRQTALFEAVEKLKSVLMVLGFMSLILTVTQRGISKICVPIEVAETLLPCRRTALKNIKAIGSLEQLWANIGQSSFHERILAADQDSNHCPEMGSNFKSAVLEKEISNVLKKWHAVVRQKRKNQESSHGQDCSSRGSSSNKATAPCSLEFSSHQHRTPTFSENSAFTGINEILEENQPTHQGIVPSSEMEIEMPNLTFSMVDNGIAKG</sequence>
<keyword evidence="11" id="KW-1185">Reference proteome</keyword>
<dbReference type="Proteomes" id="UP001054252">
    <property type="component" value="Unassembled WGS sequence"/>
</dbReference>
<keyword evidence="6 9" id="KW-0472">Membrane</keyword>
<evidence type="ECO:0000256" key="2">
    <source>
        <dbReference type="ARBA" id="ARBA00006574"/>
    </source>
</evidence>
<feature type="region of interest" description="Disordered" evidence="8">
    <location>
        <begin position="173"/>
        <end position="198"/>
    </location>
</feature>
<evidence type="ECO:0000256" key="6">
    <source>
        <dbReference type="ARBA" id="ARBA00023136"/>
    </source>
</evidence>
<evidence type="ECO:0000256" key="4">
    <source>
        <dbReference type="ARBA" id="ARBA00022821"/>
    </source>
</evidence>
<keyword evidence="7" id="KW-0568">Pathogenesis-related protein</keyword>
<feature type="transmembrane region" description="Helical" evidence="9">
    <location>
        <begin position="24"/>
        <end position="47"/>
    </location>
</feature>
<dbReference type="PANTHER" id="PTHR31942">
    <property type="entry name" value="MLO-LIKE PROTEIN 1"/>
    <property type="match status" value="1"/>
</dbReference>
<evidence type="ECO:0000256" key="7">
    <source>
        <dbReference type="ARBA" id="ARBA00023265"/>
    </source>
</evidence>
<comment type="caution">
    <text evidence="10">The sequence shown here is derived from an EMBL/GenBank/DDBJ whole genome shotgun (WGS) entry which is preliminary data.</text>
</comment>
<dbReference type="GO" id="GO:0016020">
    <property type="term" value="C:membrane"/>
    <property type="evidence" value="ECO:0007669"/>
    <property type="project" value="UniProtKB-SubCell"/>
</dbReference>
<protein>
    <recommendedName>
        <fullName evidence="12">MLO-like protein</fullName>
    </recommendedName>
</protein>
<evidence type="ECO:0000256" key="8">
    <source>
        <dbReference type="SAM" id="MobiDB-lite"/>
    </source>
</evidence>
<reference evidence="10 11" key="1">
    <citation type="journal article" date="2021" name="Commun. Biol.">
        <title>The genome of Shorea leprosula (Dipterocarpaceae) highlights the ecological relevance of drought in aseasonal tropical rainforests.</title>
        <authorList>
            <person name="Ng K.K.S."/>
            <person name="Kobayashi M.J."/>
            <person name="Fawcett J.A."/>
            <person name="Hatakeyama M."/>
            <person name="Paape T."/>
            <person name="Ng C.H."/>
            <person name="Ang C.C."/>
            <person name="Tnah L.H."/>
            <person name="Lee C.T."/>
            <person name="Nishiyama T."/>
            <person name="Sese J."/>
            <person name="O'Brien M.J."/>
            <person name="Copetti D."/>
            <person name="Mohd Noor M.I."/>
            <person name="Ong R.C."/>
            <person name="Putra M."/>
            <person name="Sireger I.Z."/>
            <person name="Indrioko S."/>
            <person name="Kosugi Y."/>
            <person name="Izuno A."/>
            <person name="Isagi Y."/>
            <person name="Lee S.L."/>
            <person name="Shimizu K.K."/>
        </authorList>
    </citation>
    <scope>NUCLEOTIDE SEQUENCE [LARGE SCALE GENOMIC DNA]</scope>
    <source>
        <strain evidence="10">214</strain>
    </source>
</reference>